<dbReference type="OrthoDB" id="5997366at2759"/>
<dbReference type="EMBL" id="MU826831">
    <property type="protein sequence ID" value="KAJ7373374.1"/>
    <property type="molecule type" value="Genomic_DNA"/>
</dbReference>
<dbReference type="AlphaFoldDB" id="A0A9W9Z4V0"/>
<proteinExistence type="predicted"/>
<dbReference type="Proteomes" id="UP001163046">
    <property type="component" value="Unassembled WGS sequence"/>
</dbReference>
<evidence type="ECO:0000313" key="2">
    <source>
        <dbReference type="Proteomes" id="UP001163046"/>
    </source>
</evidence>
<comment type="caution">
    <text evidence="1">The sequence shown here is derived from an EMBL/GenBank/DDBJ whole genome shotgun (WGS) entry which is preliminary data.</text>
</comment>
<organism evidence="1 2">
    <name type="scientific">Desmophyllum pertusum</name>
    <dbReference type="NCBI Taxonomy" id="174260"/>
    <lineage>
        <taxon>Eukaryota</taxon>
        <taxon>Metazoa</taxon>
        <taxon>Cnidaria</taxon>
        <taxon>Anthozoa</taxon>
        <taxon>Hexacorallia</taxon>
        <taxon>Scleractinia</taxon>
        <taxon>Caryophylliina</taxon>
        <taxon>Caryophylliidae</taxon>
        <taxon>Desmophyllum</taxon>
    </lineage>
</organism>
<gene>
    <name evidence="1" type="ORF">OS493_012966</name>
</gene>
<name>A0A9W9Z4V0_9CNID</name>
<evidence type="ECO:0000313" key="1">
    <source>
        <dbReference type="EMBL" id="KAJ7373374.1"/>
    </source>
</evidence>
<protein>
    <submittedName>
        <fullName evidence="1">Uncharacterized protein</fullName>
    </submittedName>
</protein>
<accession>A0A9W9Z4V0</accession>
<sequence>MYVLPSCQLQEMLSPKLMEALERMSQNINDIDCVKLIWWHFYQMYRILRKDVAQLKPGHPVGSTNIEDYEFGIQDAEIARYVYHANIFHSLMVFRYGCKELTPYMMKFVDVVPKHLRSTPFKSLMRVATEGGERTHYMHICFYYQVCYTCG</sequence>
<keyword evidence="2" id="KW-1185">Reference proteome</keyword>
<reference evidence="1" key="1">
    <citation type="submission" date="2023-01" db="EMBL/GenBank/DDBJ databases">
        <title>Genome assembly of the deep-sea coral Lophelia pertusa.</title>
        <authorList>
            <person name="Herrera S."/>
            <person name="Cordes E."/>
        </authorList>
    </citation>
    <scope>NUCLEOTIDE SEQUENCE</scope>
    <source>
        <strain evidence="1">USNM1676648</strain>
        <tissue evidence="1">Polyp</tissue>
    </source>
</reference>